<dbReference type="CDD" id="cd02947">
    <property type="entry name" value="TRX_family"/>
    <property type="match status" value="1"/>
</dbReference>
<sequence>MAFESDYALDEPARADVDRWPGDTVLEFGAPWCGHCIAAQPELRALLDGAPDVRHVKVEDGRGRPLGRSYRVKLWPTLVLLRDGEEVMRLVRPSHADFAQLAEAIRAD</sequence>
<dbReference type="SUPFAM" id="SSF52833">
    <property type="entry name" value="Thioredoxin-like"/>
    <property type="match status" value="1"/>
</dbReference>
<evidence type="ECO:0000313" key="3">
    <source>
        <dbReference type="Proteomes" id="UP001430954"/>
    </source>
</evidence>
<comment type="caution">
    <text evidence="2">The sequence shown here is derived from an EMBL/GenBank/DDBJ whole genome shotgun (WGS) entry which is preliminary data.</text>
</comment>
<dbReference type="RefSeq" id="WP_223676608.1">
    <property type="nucleotide sequence ID" value="NZ_JAINZW010000005.1"/>
</dbReference>
<proteinExistence type="predicted"/>
<evidence type="ECO:0000259" key="1">
    <source>
        <dbReference type="PROSITE" id="PS51352"/>
    </source>
</evidence>
<keyword evidence="3" id="KW-1185">Reference proteome</keyword>
<dbReference type="Proteomes" id="UP001430954">
    <property type="component" value="Unassembled WGS sequence"/>
</dbReference>
<gene>
    <name evidence="2" type="ORF">K6753_11485</name>
</gene>
<feature type="domain" description="Thioredoxin" evidence="1">
    <location>
        <begin position="1"/>
        <end position="108"/>
    </location>
</feature>
<dbReference type="InterPro" id="IPR013766">
    <property type="entry name" value="Thioredoxin_domain"/>
</dbReference>
<organism evidence="2 3">
    <name type="scientific">Novilysobacter selenitireducens</name>
    <dbReference type="NCBI Taxonomy" id="2872639"/>
    <lineage>
        <taxon>Bacteria</taxon>
        <taxon>Pseudomonadati</taxon>
        <taxon>Pseudomonadota</taxon>
        <taxon>Gammaproteobacteria</taxon>
        <taxon>Lysobacterales</taxon>
        <taxon>Lysobacteraceae</taxon>
        <taxon>Novilysobacter</taxon>
    </lineage>
</organism>
<evidence type="ECO:0000313" key="2">
    <source>
        <dbReference type="EMBL" id="MBZ4040152.1"/>
    </source>
</evidence>
<dbReference type="EMBL" id="JAINZW010000005">
    <property type="protein sequence ID" value="MBZ4040152.1"/>
    <property type="molecule type" value="Genomic_DNA"/>
</dbReference>
<protein>
    <submittedName>
        <fullName evidence="2">Thioredoxin family protein</fullName>
    </submittedName>
</protein>
<dbReference type="PROSITE" id="PS51352">
    <property type="entry name" value="THIOREDOXIN_2"/>
    <property type="match status" value="1"/>
</dbReference>
<dbReference type="InterPro" id="IPR036249">
    <property type="entry name" value="Thioredoxin-like_sf"/>
</dbReference>
<reference evidence="2 3" key="1">
    <citation type="submission" date="2021-09" db="EMBL/GenBank/DDBJ databases">
        <title>Lysobacter sp. 13A isolated from the river sediment.</title>
        <authorList>
            <person name="Liu H."/>
            <person name="Li S."/>
            <person name="Mao S."/>
        </authorList>
    </citation>
    <scope>NUCLEOTIDE SEQUENCE [LARGE SCALE GENOMIC DNA]</scope>
    <source>
        <strain evidence="2 3">13A</strain>
    </source>
</reference>
<dbReference type="Gene3D" id="3.40.30.10">
    <property type="entry name" value="Glutaredoxin"/>
    <property type="match status" value="1"/>
</dbReference>
<dbReference type="Pfam" id="PF00085">
    <property type="entry name" value="Thioredoxin"/>
    <property type="match status" value="1"/>
</dbReference>
<accession>A0ABS7T8D8</accession>
<name>A0ABS7T8D8_9GAMM</name>